<dbReference type="InterPro" id="IPR036388">
    <property type="entry name" value="WH-like_DNA-bd_sf"/>
</dbReference>
<dbReference type="InterPro" id="IPR021586">
    <property type="entry name" value="Tscrpt_reg_TrmB_C"/>
</dbReference>
<proteinExistence type="predicted"/>
<dbReference type="InterPro" id="IPR002831">
    <property type="entry name" value="Tscrpt_reg_TrmB_N"/>
</dbReference>
<dbReference type="Proteomes" id="UP001279681">
    <property type="component" value="Unassembled WGS sequence"/>
</dbReference>
<feature type="domain" description="Transcription regulator TrmB N-terminal" evidence="1">
    <location>
        <begin position="11"/>
        <end position="78"/>
    </location>
</feature>
<dbReference type="PANTHER" id="PTHR34293">
    <property type="entry name" value="HTH-TYPE TRANSCRIPTIONAL REGULATOR TRMBL2"/>
    <property type="match status" value="1"/>
</dbReference>
<reference evidence="4" key="1">
    <citation type="submission" date="2023-07" db="EMBL/GenBank/DDBJ databases">
        <authorList>
            <person name="Colorado M.A."/>
            <person name="Villamil L.M."/>
            <person name="Melo J.F."/>
            <person name="Rodriguez J.A."/>
            <person name="Ruiz R.Y."/>
        </authorList>
    </citation>
    <scope>NUCLEOTIDE SEQUENCE [LARGE SCALE GENOMIC DNA]</scope>
    <source>
        <strain evidence="4">C33</strain>
    </source>
</reference>
<dbReference type="PANTHER" id="PTHR34293:SF1">
    <property type="entry name" value="HTH-TYPE TRANSCRIPTIONAL REGULATOR TRMBL2"/>
    <property type="match status" value="1"/>
</dbReference>
<organism evidence="3 4">
    <name type="scientific">Candidatus Cetobacterium colombiensis</name>
    <dbReference type="NCBI Taxonomy" id="3073100"/>
    <lineage>
        <taxon>Bacteria</taxon>
        <taxon>Fusobacteriati</taxon>
        <taxon>Fusobacteriota</taxon>
        <taxon>Fusobacteriia</taxon>
        <taxon>Fusobacteriales</taxon>
        <taxon>Fusobacteriaceae</taxon>
        <taxon>Cetobacterium</taxon>
    </lineage>
</organism>
<dbReference type="EMBL" id="JAVIKH010000006">
    <property type="protein sequence ID" value="MDX8336044.1"/>
    <property type="molecule type" value="Genomic_DNA"/>
</dbReference>
<dbReference type="InterPro" id="IPR036390">
    <property type="entry name" value="WH_DNA-bd_sf"/>
</dbReference>
<protein>
    <submittedName>
        <fullName evidence="3">Helix-turn-helix domain-containing protein</fullName>
    </submittedName>
</protein>
<evidence type="ECO:0000259" key="1">
    <source>
        <dbReference type="Pfam" id="PF01978"/>
    </source>
</evidence>
<dbReference type="InterPro" id="IPR011991">
    <property type="entry name" value="ArsR-like_HTH"/>
</dbReference>
<evidence type="ECO:0000313" key="3">
    <source>
        <dbReference type="EMBL" id="MDX8336044.1"/>
    </source>
</evidence>
<sequence>MIENERILENLEKIGFGRKEAEVFLELIKNPGANGSQVAKALGYPRTTVYQNLDILQKKGYINSYLDKEITLYETIDLNELFESYKKDVNTATRFLKDELNKVEISGKQKQFYNLNSFEDVKEKIRNILKKAEKIVYINTNLDLFEFEKEFKKLKEKGVRVILFSFNSIDYMSLGLETYIRDSFNSNVTDSEKRIMMAVDLSTAIIASNYEGEFCGTYSENKLLVNIVTEHIKNDIHLMKLEDTFGKGINKIMTLDF</sequence>
<dbReference type="Pfam" id="PF11495">
    <property type="entry name" value="Regulator_TrmB"/>
    <property type="match status" value="1"/>
</dbReference>
<dbReference type="InterPro" id="IPR051797">
    <property type="entry name" value="TrmB-like"/>
</dbReference>
<evidence type="ECO:0000259" key="2">
    <source>
        <dbReference type="Pfam" id="PF11495"/>
    </source>
</evidence>
<accession>A0ABU4W934</accession>
<dbReference type="SUPFAM" id="SSF46785">
    <property type="entry name" value="Winged helix' DNA-binding domain"/>
    <property type="match status" value="1"/>
</dbReference>
<comment type="caution">
    <text evidence="3">The sequence shown here is derived from an EMBL/GenBank/DDBJ whole genome shotgun (WGS) entry which is preliminary data.</text>
</comment>
<gene>
    <name evidence="3" type="ORF">RFV38_05960</name>
</gene>
<dbReference type="Pfam" id="PF01978">
    <property type="entry name" value="TrmB"/>
    <property type="match status" value="1"/>
</dbReference>
<name>A0ABU4W934_9FUSO</name>
<dbReference type="Gene3D" id="1.10.10.10">
    <property type="entry name" value="Winged helix-like DNA-binding domain superfamily/Winged helix DNA-binding domain"/>
    <property type="match status" value="1"/>
</dbReference>
<evidence type="ECO:0000313" key="4">
    <source>
        <dbReference type="Proteomes" id="UP001279681"/>
    </source>
</evidence>
<keyword evidence="4" id="KW-1185">Reference proteome</keyword>
<dbReference type="RefSeq" id="WP_320313449.1">
    <property type="nucleotide sequence ID" value="NZ_JAVIKH010000006.1"/>
</dbReference>
<feature type="domain" description="Transcription regulator TrmB C-terminal" evidence="2">
    <location>
        <begin position="113"/>
        <end position="209"/>
    </location>
</feature>
<dbReference type="CDD" id="cd00090">
    <property type="entry name" value="HTH_ARSR"/>
    <property type="match status" value="1"/>
</dbReference>